<name>A0A9Q8LBV2_PASFU</name>
<evidence type="ECO:0000313" key="2">
    <source>
        <dbReference type="EMBL" id="UJO14631.1"/>
    </source>
</evidence>
<dbReference type="Proteomes" id="UP000756132">
    <property type="component" value="Chromosome 2"/>
</dbReference>
<dbReference type="OMA" id="TRMWRIL"/>
<dbReference type="RefSeq" id="XP_047758997.1">
    <property type="nucleotide sequence ID" value="XM_047902124.1"/>
</dbReference>
<reference evidence="2" key="2">
    <citation type="journal article" date="2022" name="Microb. Genom.">
        <title>A chromosome-scale genome assembly of the tomato pathogen Cladosporium fulvum reveals a compartmentalized genome architecture and the presence of a dispensable chromosome.</title>
        <authorList>
            <person name="Zaccaron A.Z."/>
            <person name="Chen L.H."/>
            <person name="Samaras A."/>
            <person name="Stergiopoulos I."/>
        </authorList>
    </citation>
    <scope>NUCLEOTIDE SEQUENCE</scope>
    <source>
        <strain evidence="2">Race5_Kim</strain>
    </source>
</reference>
<accession>A0A9Q8LBV2</accession>
<dbReference type="KEGG" id="ffu:CLAFUR5_02976"/>
<gene>
    <name evidence="2" type="ORF">CLAFUR5_02976</name>
</gene>
<feature type="compositionally biased region" description="Basic and acidic residues" evidence="1">
    <location>
        <begin position="76"/>
        <end position="93"/>
    </location>
</feature>
<dbReference type="AlphaFoldDB" id="A0A9Q8LBV2"/>
<dbReference type="EMBL" id="CP090164">
    <property type="protein sequence ID" value="UJO14631.1"/>
    <property type="molecule type" value="Genomic_DNA"/>
</dbReference>
<feature type="region of interest" description="Disordered" evidence="1">
    <location>
        <begin position="269"/>
        <end position="297"/>
    </location>
</feature>
<dbReference type="OrthoDB" id="10447492at2759"/>
<keyword evidence="3" id="KW-1185">Reference proteome</keyword>
<evidence type="ECO:0000313" key="3">
    <source>
        <dbReference type="Proteomes" id="UP000756132"/>
    </source>
</evidence>
<sequence>MSRFQYPTPELRALALAHYARTGDVPALRTLRPPPIVQSVSRYTQPALPTQIRRHVTWREEYERVKKLPKLPPPTDPRKLQEREQYRREVRDVARRHKRRQDRKANLPVDDSTLIELSDTEDATEDSAQVAAYMERIEQEAEKRIASCKLPSPDVLPPEKMRVVNQIIAHGDLPPSRPKHDGPDPPQSVGILTKEQFEENVEKNHQKFDDYIAARAMESPAAKEKRHIRILERQEAKKAKKSGLWDTITSTISSSISLTTNSLLWSDAKTDDTTESAGKEPMEDATQDDMTEKSGLLSKTAESVTMSLTRMWRILIQKAGFPCA</sequence>
<feature type="region of interest" description="Disordered" evidence="1">
    <location>
        <begin position="68"/>
        <end position="105"/>
    </location>
</feature>
<protein>
    <submittedName>
        <fullName evidence="2">Uncharacterized protein</fullName>
    </submittedName>
</protein>
<feature type="compositionally biased region" description="Basic and acidic residues" evidence="1">
    <location>
        <begin position="269"/>
        <end position="282"/>
    </location>
</feature>
<reference evidence="2" key="1">
    <citation type="submission" date="2021-12" db="EMBL/GenBank/DDBJ databases">
        <authorList>
            <person name="Zaccaron A."/>
            <person name="Stergiopoulos I."/>
        </authorList>
    </citation>
    <scope>NUCLEOTIDE SEQUENCE</scope>
    <source>
        <strain evidence="2">Race5_Kim</strain>
    </source>
</reference>
<organism evidence="2 3">
    <name type="scientific">Passalora fulva</name>
    <name type="common">Tomato leaf mold</name>
    <name type="synonym">Cladosporium fulvum</name>
    <dbReference type="NCBI Taxonomy" id="5499"/>
    <lineage>
        <taxon>Eukaryota</taxon>
        <taxon>Fungi</taxon>
        <taxon>Dikarya</taxon>
        <taxon>Ascomycota</taxon>
        <taxon>Pezizomycotina</taxon>
        <taxon>Dothideomycetes</taxon>
        <taxon>Dothideomycetidae</taxon>
        <taxon>Mycosphaerellales</taxon>
        <taxon>Mycosphaerellaceae</taxon>
        <taxon>Fulvia</taxon>
    </lineage>
</organism>
<dbReference type="GeneID" id="71982854"/>
<evidence type="ECO:0000256" key="1">
    <source>
        <dbReference type="SAM" id="MobiDB-lite"/>
    </source>
</evidence>
<proteinExistence type="predicted"/>